<dbReference type="EMBL" id="BK065155">
    <property type="protein sequence ID" value="DBA54599.1"/>
    <property type="molecule type" value="Genomic_DNA"/>
</dbReference>
<name>A0AAT9J7Q6_9VIRU</name>
<reference evidence="1" key="1">
    <citation type="journal article" date="2024" name="ISME J.">
        <title>Pleomorphic viruses establish stable relationship with marine hyperthermophilic archaea.</title>
        <authorList>
            <person name="Baquero D.P."/>
            <person name="Bignon E.A."/>
            <person name="Krupovic M."/>
        </authorList>
    </citation>
    <scope>NUCLEOTIDE SEQUENCE</scope>
</reference>
<sequence>MYLTIVKNGYWLAPAVELAIKLNQYFKCELYETEDSIVFVCPKKLWGELANVLRALSEVDWQEIPSDWSPPPTWKRLYP</sequence>
<evidence type="ECO:0000313" key="1">
    <source>
        <dbReference type="EMBL" id="DBA54599.1"/>
    </source>
</evidence>
<organism evidence="1">
    <name type="scientific">Archaeoglobus veneficus pleomorphic virus 1</name>
    <dbReference type="NCBI Taxonomy" id="3115750"/>
    <lineage>
        <taxon>Viruses</taxon>
        <taxon>Monodnaviria</taxon>
        <taxon>Trapavirae</taxon>
        <taxon>Calorviricota</taxon>
        <taxon>Caminiviricetes</taxon>
        <taxon>Ageovirales</taxon>
        <taxon>Thalassapleoviridae</taxon>
        <taxon>Avenivirus</taxon>
        <taxon>Avenivirus atlanticense</taxon>
    </lineage>
</organism>
<accession>A0AAT9J7Q6</accession>
<gene>
    <name evidence="1" type="ORF">AvPV1_gp17</name>
</gene>
<protein>
    <submittedName>
        <fullName evidence="1">Uncharacterized protein</fullName>
    </submittedName>
</protein>
<proteinExistence type="predicted"/>